<dbReference type="InterPro" id="IPR002156">
    <property type="entry name" value="RNaseH_domain"/>
</dbReference>
<sequence length="162" mass="17603">MGTVIVNPAVIDQRPHRSISWTPPTNQGLKLNVDAAVNIDLKILGCGALVRDCCGNVIAAISKSVEGCFRSDEMEAKSLFHSLNWALQLQLPITHIETDALRVSTALNSASTNLSSFNDLISDIRYLLSFFSGVTISHVRRDANHAAHGLAKYALEVDEDVC</sequence>
<dbReference type="InterPro" id="IPR044730">
    <property type="entry name" value="RNase_H-like_dom_plant"/>
</dbReference>
<dbReference type="PANTHER" id="PTHR47723">
    <property type="entry name" value="OS05G0353850 PROTEIN"/>
    <property type="match status" value="1"/>
</dbReference>
<dbReference type="InterPro" id="IPR036397">
    <property type="entry name" value="RNaseH_sf"/>
</dbReference>
<protein>
    <recommendedName>
        <fullName evidence="1">RNase H type-1 domain-containing protein</fullName>
    </recommendedName>
</protein>
<accession>A0A803PDD5</accession>
<evidence type="ECO:0000313" key="3">
    <source>
        <dbReference type="Proteomes" id="UP000596661"/>
    </source>
</evidence>
<evidence type="ECO:0000259" key="1">
    <source>
        <dbReference type="Pfam" id="PF13456"/>
    </source>
</evidence>
<dbReference type="GO" id="GO:0004523">
    <property type="term" value="F:RNA-DNA hybrid ribonuclease activity"/>
    <property type="evidence" value="ECO:0007669"/>
    <property type="project" value="InterPro"/>
</dbReference>
<keyword evidence="3" id="KW-1185">Reference proteome</keyword>
<organism evidence="2 3">
    <name type="scientific">Cannabis sativa</name>
    <name type="common">Hemp</name>
    <name type="synonym">Marijuana</name>
    <dbReference type="NCBI Taxonomy" id="3483"/>
    <lineage>
        <taxon>Eukaryota</taxon>
        <taxon>Viridiplantae</taxon>
        <taxon>Streptophyta</taxon>
        <taxon>Embryophyta</taxon>
        <taxon>Tracheophyta</taxon>
        <taxon>Spermatophyta</taxon>
        <taxon>Magnoliopsida</taxon>
        <taxon>eudicotyledons</taxon>
        <taxon>Gunneridae</taxon>
        <taxon>Pentapetalae</taxon>
        <taxon>rosids</taxon>
        <taxon>fabids</taxon>
        <taxon>Rosales</taxon>
        <taxon>Cannabaceae</taxon>
        <taxon>Cannabis</taxon>
    </lineage>
</organism>
<dbReference type="SUPFAM" id="SSF53098">
    <property type="entry name" value="Ribonuclease H-like"/>
    <property type="match status" value="1"/>
</dbReference>
<dbReference type="Gramene" id="evm.model.04.1504">
    <property type="protein sequence ID" value="cds.evm.model.04.1504"/>
    <property type="gene ID" value="evm.TU.04.1504"/>
</dbReference>
<name>A0A803PDD5_CANSA</name>
<dbReference type="Pfam" id="PF13456">
    <property type="entry name" value="RVT_3"/>
    <property type="match status" value="1"/>
</dbReference>
<dbReference type="InterPro" id="IPR012337">
    <property type="entry name" value="RNaseH-like_sf"/>
</dbReference>
<proteinExistence type="predicted"/>
<feature type="domain" description="RNase H type-1" evidence="1">
    <location>
        <begin position="32"/>
        <end position="154"/>
    </location>
</feature>
<dbReference type="EMBL" id="UZAU01000390">
    <property type="status" value="NOT_ANNOTATED_CDS"/>
    <property type="molecule type" value="Genomic_DNA"/>
</dbReference>
<dbReference type="PANTHER" id="PTHR47723:SF19">
    <property type="entry name" value="POLYNUCLEOTIDYL TRANSFERASE, RIBONUCLEASE H-LIKE SUPERFAMILY PROTEIN"/>
    <property type="match status" value="1"/>
</dbReference>
<dbReference type="Gene3D" id="3.30.420.10">
    <property type="entry name" value="Ribonuclease H-like superfamily/Ribonuclease H"/>
    <property type="match status" value="1"/>
</dbReference>
<dbReference type="OMA" id="HIRRCII"/>
<reference evidence="2" key="1">
    <citation type="submission" date="2018-11" db="EMBL/GenBank/DDBJ databases">
        <authorList>
            <person name="Grassa J C."/>
        </authorList>
    </citation>
    <scope>NUCLEOTIDE SEQUENCE [LARGE SCALE GENOMIC DNA]</scope>
</reference>
<dbReference type="AlphaFoldDB" id="A0A803PDD5"/>
<evidence type="ECO:0000313" key="2">
    <source>
        <dbReference type="EnsemblPlants" id="cds.evm.model.04.1504"/>
    </source>
</evidence>
<dbReference type="EnsemblPlants" id="evm.model.04.1504">
    <property type="protein sequence ID" value="cds.evm.model.04.1504"/>
    <property type="gene ID" value="evm.TU.04.1504"/>
</dbReference>
<dbReference type="InterPro" id="IPR053151">
    <property type="entry name" value="RNase_H-like"/>
</dbReference>
<reference evidence="2" key="2">
    <citation type="submission" date="2021-03" db="UniProtKB">
        <authorList>
            <consortium name="EnsemblPlants"/>
        </authorList>
    </citation>
    <scope>IDENTIFICATION</scope>
</reference>
<dbReference type="CDD" id="cd06222">
    <property type="entry name" value="RNase_H_like"/>
    <property type="match status" value="1"/>
</dbReference>
<dbReference type="GO" id="GO:0003676">
    <property type="term" value="F:nucleic acid binding"/>
    <property type="evidence" value="ECO:0007669"/>
    <property type="project" value="InterPro"/>
</dbReference>
<dbReference type="Proteomes" id="UP000596661">
    <property type="component" value="Chromosome 4"/>
</dbReference>